<keyword evidence="1" id="KW-0472">Membrane</keyword>
<keyword evidence="1" id="KW-0812">Transmembrane</keyword>
<keyword evidence="1" id="KW-1133">Transmembrane helix</keyword>
<proteinExistence type="predicted"/>
<protein>
    <submittedName>
        <fullName evidence="2">Uncharacterized protein</fullName>
    </submittedName>
</protein>
<dbReference type="EMBL" id="WLYX01000002">
    <property type="protein sequence ID" value="MTD34168.1"/>
    <property type="molecule type" value="Genomic_DNA"/>
</dbReference>
<organism evidence="2 3">
    <name type="scientific">Paludibacterium denitrificans</name>
    <dbReference type="NCBI Taxonomy" id="2675226"/>
    <lineage>
        <taxon>Bacteria</taxon>
        <taxon>Pseudomonadati</taxon>
        <taxon>Pseudomonadota</taxon>
        <taxon>Betaproteobacteria</taxon>
        <taxon>Neisseriales</taxon>
        <taxon>Chromobacteriaceae</taxon>
        <taxon>Paludibacterium</taxon>
    </lineage>
</organism>
<dbReference type="Proteomes" id="UP000446658">
    <property type="component" value="Unassembled WGS sequence"/>
</dbReference>
<feature type="transmembrane region" description="Helical" evidence="1">
    <location>
        <begin position="162"/>
        <end position="182"/>
    </location>
</feature>
<sequence length="196" mass="21714">MGGMYGQWKIASVPSVVMRYFSGAADEYEADVTYWQDWGDAWHMREMAELVDVSTPWALPVAAIAMTSACPSANLSIWTTVSTEGVPPTASGFRNRNSRLGTLQLTCPAKGIHDLIRALGSSPAVPPAQDLGMPAWSGNGRVAASLPAEIANKIEWMPEYRIRISFAMFLIAWMRLLLSVWVENCRWSMRLALAYR</sequence>
<name>A0A844GG18_9NEIS</name>
<reference evidence="2 3" key="1">
    <citation type="submission" date="2019-11" db="EMBL/GenBank/DDBJ databases">
        <title>Draft genome sequence of Paludibacterium sp. dN18-1.</title>
        <authorList>
            <person name="Im W.-T."/>
        </authorList>
    </citation>
    <scope>NUCLEOTIDE SEQUENCE [LARGE SCALE GENOMIC DNA]</scope>
    <source>
        <strain evidence="3">dN 18-1</strain>
    </source>
</reference>
<accession>A0A844GG18</accession>
<evidence type="ECO:0000313" key="3">
    <source>
        <dbReference type="Proteomes" id="UP000446658"/>
    </source>
</evidence>
<keyword evidence="3" id="KW-1185">Reference proteome</keyword>
<evidence type="ECO:0000313" key="2">
    <source>
        <dbReference type="EMBL" id="MTD34168.1"/>
    </source>
</evidence>
<gene>
    <name evidence="2" type="ORF">GKE73_17390</name>
</gene>
<dbReference type="AlphaFoldDB" id="A0A844GG18"/>
<evidence type="ECO:0000256" key="1">
    <source>
        <dbReference type="SAM" id="Phobius"/>
    </source>
</evidence>
<comment type="caution">
    <text evidence="2">The sequence shown here is derived from an EMBL/GenBank/DDBJ whole genome shotgun (WGS) entry which is preliminary data.</text>
</comment>